<protein>
    <submittedName>
        <fullName evidence="1">Uncharacterized protein</fullName>
    </submittedName>
</protein>
<dbReference type="InterPro" id="IPR007435">
    <property type="entry name" value="DUF484"/>
</dbReference>
<reference evidence="1 2" key="1">
    <citation type="submission" date="2018-03" db="EMBL/GenBank/DDBJ databases">
        <authorList>
            <person name="Keele B.F."/>
        </authorList>
    </citation>
    <scope>NUCLEOTIDE SEQUENCE [LARGE SCALE GENOMIC DNA]</scope>
    <source>
        <strain evidence="1 2">CeCT 8812</strain>
    </source>
</reference>
<sequence>MDENAIRSAILAQPELVLGDGDVMRSLVEAEAQANDRVTDLRGRVIARMEGRLGELERTHREVIAAAYDNLSAHDQVQRAVVALLTPTDFAGLLTVLQGEVADILAVDTVRLVLEMRDDERLAAPGLVAVPPGGIDSYIGAGRDRDPARITLRPTGQKAAAVFEEETLRIQSEALLRLDLGQGRRSAMLVFGASDPARFAADQGTDLLDFFASCFERAVRRWLA</sequence>
<evidence type="ECO:0000313" key="1">
    <source>
        <dbReference type="EMBL" id="SPF30832.1"/>
    </source>
</evidence>
<dbReference type="Gene3D" id="3.30.450.40">
    <property type="match status" value="1"/>
</dbReference>
<dbReference type="Proteomes" id="UP000244932">
    <property type="component" value="Unassembled WGS sequence"/>
</dbReference>
<gene>
    <name evidence="1" type="ORF">POI8812_03176</name>
</gene>
<proteinExistence type="predicted"/>
<dbReference type="InterPro" id="IPR029016">
    <property type="entry name" value="GAF-like_dom_sf"/>
</dbReference>
<dbReference type="OrthoDB" id="7200179at2"/>
<dbReference type="AlphaFoldDB" id="A0A2R8AF40"/>
<name>A0A2R8AF40_9RHOB</name>
<dbReference type="RefSeq" id="WP_108783526.1">
    <property type="nucleotide sequence ID" value="NZ_OMKW01000004.1"/>
</dbReference>
<dbReference type="EMBL" id="OMKW01000004">
    <property type="protein sequence ID" value="SPF30832.1"/>
    <property type="molecule type" value="Genomic_DNA"/>
</dbReference>
<dbReference type="Pfam" id="PF04340">
    <property type="entry name" value="DUF484"/>
    <property type="match status" value="1"/>
</dbReference>
<accession>A0A2R8AF40</accession>
<keyword evidence="2" id="KW-1185">Reference proteome</keyword>
<evidence type="ECO:0000313" key="2">
    <source>
        <dbReference type="Proteomes" id="UP000244932"/>
    </source>
</evidence>
<organism evidence="1 2">
    <name type="scientific">Pontivivens insulae</name>
    <dbReference type="NCBI Taxonomy" id="1639689"/>
    <lineage>
        <taxon>Bacteria</taxon>
        <taxon>Pseudomonadati</taxon>
        <taxon>Pseudomonadota</taxon>
        <taxon>Alphaproteobacteria</taxon>
        <taxon>Rhodobacterales</taxon>
        <taxon>Paracoccaceae</taxon>
        <taxon>Pontivivens</taxon>
    </lineage>
</organism>